<sequence length="122" mass="13287">MIGAIPIIGDLIGLGKTWIQGKQKRSQAKADAEAAVMVSSATSRQEWEKLQAQASANSWKDEYWTLVLSIPAIMCFFPQGVDAATAGFAALDTMPEYYRYFLGVAITASFGIKGYKSWKAGK</sequence>
<accession>A0ABT7IIF4</accession>
<dbReference type="RefSeq" id="WP_285394031.1">
    <property type="nucleotide sequence ID" value="NZ_JASSVS010000028.1"/>
</dbReference>
<dbReference type="Proteomes" id="UP001227964">
    <property type="component" value="Unassembled WGS sequence"/>
</dbReference>
<evidence type="ECO:0000313" key="2">
    <source>
        <dbReference type="Proteomes" id="UP001227964"/>
    </source>
</evidence>
<gene>
    <name evidence="1" type="ORF">QPM17_22715</name>
</gene>
<evidence type="ECO:0000313" key="1">
    <source>
        <dbReference type="EMBL" id="MDL0433957.1"/>
    </source>
</evidence>
<proteinExistence type="predicted"/>
<comment type="caution">
    <text evidence="1">The sequence shown here is derived from an EMBL/GenBank/DDBJ whole genome shotgun (WGS) entry which is preliminary data.</text>
</comment>
<dbReference type="EMBL" id="JASSVS010000028">
    <property type="protein sequence ID" value="MDL0433957.1"/>
    <property type="molecule type" value="Genomic_DNA"/>
</dbReference>
<evidence type="ECO:0008006" key="3">
    <source>
        <dbReference type="Google" id="ProtNLM"/>
    </source>
</evidence>
<keyword evidence="2" id="KW-1185">Reference proteome</keyword>
<protein>
    <recommendedName>
        <fullName evidence="3">Holin of 3TMs, for gene-transfer release</fullName>
    </recommendedName>
</protein>
<name>A0ABT7IIF4_9GAMM</name>
<reference evidence="1 2" key="1">
    <citation type="submission" date="2023-06" db="EMBL/GenBank/DDBJ databases">
        <title>Marinobacter azerbaijanicus a moderately halophilic, isolated from Urmia Lake in Azerbaijan region of Iran.</title>
        <authorList>
            <person name="Sanchez-Porro C."/>
            <person name="Aghdam E.M."/>
            <person name="Saheb S.M."/>
            <person name="Tarhriz V."/>
            <person name="Kazemi E."/>
            <person name="Ammozegar M.A."/>
            <person name="Ventosa A."/>
            <person name="Hejazi M.S."/>
        </authorList>
    </citation>
    <scope>NUCLEOTIDE SEQUENCE [LARGE SCALE GENOMIC DNA]</scope>
    <source>
        <strain evidence="1 2">TBZ242</strain>
    </source>
</reference>
<organism evidence="1 2">
    <name type="scientific">Marinobacter azerbaijanicus</name>
    <dbReference type="NCBI Taxonomy" id="3050455"/>
    <lineage>
        <taxon>Bacteria</taxon>
        <taxon>Pseudomonadati</taxon>
        <taxon>Pseudomonadota</taxon>
        <taxon>Gammaproteobacteria</taxon>
        <taxon>Pseudomonadales</taxon>
        <taxon>Marinobacteraceae</taxon>
        <taxon>Marinobacter</taxon>
    </lineage>
</organism>